<evidence type="ECO:0000256" key="1">
    <source>
        <dbReference type="ARBA" id="ARBA00004418"/>
    </source>
</evidence>
<dbReference type="EMBL" id="OBQC01000001">
    <property type="protein sequence ID" value="SOC34882.1"/>
    <property type="molecule type" value="Genomic_DNA"/>
</dbReference>
<evidence type="ECO:0000256" key="6">
    <source>
        <dbReference type="ARBA" id="ARBA00022841"/>
    </source>
</evidence>
<evidence type="ECO:0000259" key="7">
    <source>
        <dbReference type="Pfam" id="PF16822"/>
    </source>
</evidence>
<dbReference type="AlphaFoldDB" id="A0A285TZ83"/>
<gene>
    <name evidence="8" type="ORF">SAMN05877842_101144</name>
</gene>
<keyword evidence="4" id="KW-0732">Signal</keyword>
<evidence type="ECO:0000256" key="5">
    <source>
        <dbReference type="ARBA" id="ARBA00022764"/>
    </source>
</evidence>
<protein>
    <submittedName>
        <fullName evidence="8">DHHW motif protein</fullName>
    </submittedName>
</protein>
<accession>A0A285TZ83</accession>
<keyword evidence="6" id="KW-0016">Alginate biosynthesis</keyword>
<keyword evidence="9" id="KW-1185">Reference proteome</keyword>
<name>A0A285TZ83_9BACL</name>
<comment type="subcellular location">
    <subcellularLocation>
        <location evidence="1">Periplasm</location>
    </subcellularLocation>
</comment>
<evidence type="ECO:0000256" key="2">
    <source>
        <dbReference type="ARBA" id="ARBA00005182"/>
    </source>
</evidence>
<evidence type="ECO:0000256" key="4">
    <source>
        <dbReference type="ARBA" id="ARBA00022729"/>
    </source>
</evidence>
<reference evidence="9" key="1">
    <citation type="submission" date="2017-08" db="EMBL/GenBank/DDBJ databases">
        <authorList>
            <person name="Varghese N."/>
            <person name="Submissions S."/>
        </authorList>
    </citation>
    <scope>NUCLEOTIDE SEQUENCE [LARGE SCALE GENOMIC DNA]</scope>
    <source>
        <strain evidence="9">JC23</strain>
    </source>
</reference>
<keyword evidence="5" id="KW-0574">Periplasm</keyword>
<dbReference type="Proteomes" id="UP000219252">
    <property type="component" value="Unassembled WGS sequence"/>
</dbReference>
<evidence type="ECO:0000313" key="9">
    <source>
        <dbReference type="Proteomes" id="UP000219252"/>
    </source>
</evidence>
<dbReference type="Pfam" id="PF16822">
    <property type="entry name" value="ALGX"/>
    <property type="match status" value="1"/>
</dbReference>
<keyword evidence="3" id="KW-0808">Transferase</keyword>
<organism evidence="8 9">
    <name type="scientific">Ureibacillus acetophenoni</name>
    <dbReference type="NCBI Taxonomy" id="614649"/>
    <lineage>
        <taxon>Bacteria</taxon>
        <taxon>Bacillati</taxon>
        <taxon>Bacillota</taxon>
        <taxon>Bacilli</taxon>
        <taxon>Bacillales</taxon>
        <taxon>Caryophanaceae</taxon>
        <taxon>Ureibacillus</taxon>
    </lineage>
</organism>
<evidence type="ECO:0000313" key="8">
    <source>
        <dbReference type="EMBL" id="SOC34882.1"/>
    </source>
</evidence>
<feature type="domain" description="AlgX/AlgJ SGNH hydrolase-like" evidence="7">
    <location>
        <begin position="87"/>
        <end position="245"/>
    </location>
</feature>
<sequence>MIIFLGFIFVVGAYVVVSTDKPVSFYENRALAQKPPVTASSVMNGEFSKGFETYFTDQFAARDVWVSSYMNYQKLTNQTYYLNHYVANDNWIYPKPMAYTAYSSIDQSMAYLKELENYTKEKNIEFYFFSLPERSILLEEPYPDYIKSGNEKLNKDYFAETIPKEYLIYTNIEDQFRAQYSQDEIKELYFQTDHHWNIDGAFAGYQTIIDTFNQHSQYFDELAVTADHFEKQCFPEEHFLGSYNKQLYASVPTTDVACTMTPINFDYNELEVYAGEIREDLKVSYQQIYGKDVNKGLEYLEYAGVFTGDHREINIINPAKIDENSKVLFVKDSYANPLTMLLSQHFYQTTFYDMRYNLDRSLFDYIEANDFDMIVFLYNDITIFPSMYDFKLELQ</sequence>
<proteinExistence type="predicted"/>
<dbReference type="InterPro" id="IPR031811">
    <property type="entry name" value="ALGX/ALGJ_SGNH-like"/>
</dbReference>
<evidence type="ECO:0000256" key="3">
    <source>
        <dbReference type="ARBA" id="ARBA00022679"/>
    </source>
</evidence>
<comment type="pathway">
    <text evidence="2">Glycan biosynthesis; alginate biosynthesis.</text>
</comment>